<keyword evidence="2" id="KW-0723">Serine/threonine-protein kinase</keyword>
<dbReference type="PROSITE" id="PS00108">
    <property type="entry name" value="PROTEIN_KINASE_ST"/>
    <property type="match status" value="1"/>
</dbReference>
<evidence type="ECO:0000313" key="11">
    <source>
        <dbReference type="Proteomes" id="UP000321353"/>
    </source>
</evidence>
<dbReference type="Pfam" id="PF00069">
    <property type="entry name" value="Pkinase"/>
    <property type="match status" value="1"/>
</dbReference>
<dbReference type="PROSITE" id="PS00107">
    <property type="entry name" value="PROTEIN_KINASE_ATP"/>
    <property type="match status" value="1"/>
</dbReference>
<feature type="compositionally biased region" description="Polar residues" evidence="8">
    <location>
        <begin position="488"/>
        <end position="512"/>
    </location>
</feature>
<dbReference type="SUPFAM" id="SSF56112">
    <property type="entry name" value="Protein kinase-like (PK-like)"/>
    <property type="match status" value="1"/>
</dbReference>
<gene>
    <name evidence="10" type="primary">prkC_19</name>
    <name evidence="10" type="ORF">Mal15_37490</name>
</gene>
<dbReference type="KEGG" id="smam:Mal15_37490"/>
<keyword evidence="11" id="KW-1185">Reference proteome</keyword>
<organism evidence="10 11">
    <name type="scientific">Stieleria maiorica</name>
    <dbReference type="NCBI Taxonomy" id="2795974"/>
    <lineage>
        <taxon>Bacteria</taxon>
        <taxon>Pseudomonadati</taxon>
        <taxon>Planctomycetota</taxon>
        <taxon>Planctomycetia</taxon>
        <taxon>Pirellulales</taxon>
        <taxon>Pirellulaceae</taxon>
        <taxon>Stieleria</taxon>
    </lineage>
</organism>
<dbReference type="EMBL" id="CP036264">
    <property type="protein sequence ID" value="QEF99683.1"/>
    <property type="molecule type" value="Genomic_DNA"/>
</dbReference>
<feature type="compositionally biased region" description="Basic and acidic residues" evidence="8">
    <location>
        <begin position="45"/>
        <end position="61"/>
    </location>
</feature>
<feature type="compositionally biased region" description="Low complexity" evidence="8">
    <location>
        <begin position="584"/>
        <end position="607"/>
    </location>
</feature>
<evidence type="ECO:0000259" key="9">
    <source>
        <dbReference type="PROSITE" id="PS50011"/>
    </source>
</evidence>
<evidence type="ECO:0000256" key="4">
    <source>
        <dbReference type="ARBA" id="ARBA00022741"/>
    </source>
</evidence>
<dbReference type="PANTHER" id="PTHR43289">
    <property type="entry name" value="MITOGEN-ACTIVATED PROTEIN KINASE KINASE KINASE 20-RELATED"/>
    <property type="match status" value="1"/>
</dbReference>
<evidence type="ECO:0000256" key="6">
    <source>
        <dbReference type="ARBA" id="ARBA00022840"/>
    </source>
</evidence>
<dbReference type="EC" id="2.7.11.1" evidence="1"/>
<dbReference type="CDD" id="cd14014">
    <property type="entry name" value="STKc_PknB_like"/>
    <property type="match status" value="1"/>
</dbReference>
<evidence type="ECO:0000256" key="7">
    <source>
        <dbReference type="PROSITE-ProRule" id="PRU10141"/>
    </source>
</evidence>
<dbReference type="SMART" id="SM00220">
    <property type="entry name" value="S_TKc"/>
    <property type="match status" value="1"/>
</dbReference>
<dbReference type="PANTHER" id="PTHR43289:SF6">
    <property type="entry name" value="SERINE_THREONINE-PROTEIN KINASE NEKL-3"/>
    <property type="match status" value="1"/>
</dbReference>
<evidence type="ECO:0000313" key="10">
    <source>
        <dbReference type="EMBL" id="QEF99683.1"/>
    </source>
</evidence>
<evidence type="ECO:0000256" key="1">
    <source>
        <dbReference type="ARBA" id="ARBA00012513"/>
    </source>
</evidence>
<name>A0A5B9MFR8_9BACT</name>
<dbReference type="GO" id="GO:0005524">
    <property type="term" value="F:ATP binding"/>
    <property type="evidence" value="ECO:0007669"/>
    <property type="project" value="UniProtKB-UniRule"/>
</dbReference>
<dbReference type="InterPro" id="IPR011009">
    <property type="entry name" value="Kinase-like_dom_sf"/>
</dbReference>
<protein>
    <recommendedName>
        <fullName evidence="1">non-specific serine/threonine protein kinase</fullName>
        <ecNumber evidence="1">2.7.11.1</ecNumber>
    </recommendedName>
</protein>
<dbReference type="InterPro" id="IPR000719">
    <property type="entry name" value="Prot_kinase_dom"/>
</dbReference>
<keyword evidence="4 7" id="KW-0547">Nucleotide-binding</keyword>
<keyword evidence="6 7" id="KW-0067">ATP-binding</keyword>
<dbReference type="GO" id="GO:0004674">
    <property type="term" value="F:protein serine/threonine kinase activity"/>
    <property type="evidence" value="ECO:0007669"/>
    <property type="project" value="UniProtKB-KW"/>
</dbReference>
<reference evidence="10 11" key="1">
    <citation type="submission" date="2019-02" db="EMBL/GenBank/DDBJ databases">
        <title>Planctomycetal bacteria perform biofilm scaping via a novel small molecule.</title>
        <authorList>
            <person name="Jeske O."/>
            <person name="Boedeker C."/>
            <person name="Wiegand S."/>
            <person name="Breitling P."/>
            <person name="Kallscheuer N."/>
            <person name="Jogler M."/>
            <person name="Rohde M."/>
            <person name="Petersen J."/>
            <person name="Medema M.H."/>
            <person name="Surup F."/>
            <person name="Jogler C."/>
        </authorList>
    </citation>
    <scope>NUCLEOTIDE SEQUENCE [LARGE SCALE GENOMIC DNA]</scope>
    <source>
        <strain evidence="10 11">Mal15</strain>
    </source>
</reference>
<dbReference type="Proteomes" id="UP000321353">
    <property type="component" value="Chromosome"/>
</dbReference>
<dbReference type="AlphaFoldDB" id="A0A5B9MFR8"/>
<feature type="binding site" evidence="7">
    <location>
        <position position="167"/>
    </location>
    <ligand>
        <name>ATP</name>
        <dbReference type="ChEBI" id="CHEBI:30616"/>
    </ligand>
</feature>
<dbReference type="InterPro" id="IPR008271">
    <property type="entry name" value="Ser/Thr_kinase_AS"/>
</dbReference>
<dbReference type="Gene3D" id="1.10.510.10">
    <property type="entry name" value="Transferase(Phosphotransferase) domain 1"/>
    <property type="match status" value="1"/>
</dbReference>
<evidence type="ECO:0000256" key="8">
    <source>
        <dbReference type="SAM" id="MobiDB-lite"/>
    </source>
</evidence>
<proteinExistence type="predicted"/>
<dbReference type="InterPro" id="IPR017441">
    <property type="entry name" value="Protein_kinase_ATP_BS"/>
</dbReference>
<keyword evidence="3 10" id="KW-0808">Transferase</keyword>
<sequence>MDFLGCGFPWVRVSLGAGQLRVNLMGVLFKCLAMENQEPTASDSTVHRTPEQSVDGGRDPLEMERTTDEVFAVRQSPKGRSARLADEVASEGDFAPGLEEAKTVIRQVAAAGERKNTGSGRTPADIAKVLVGEQLNQYFLEALIGGGGMGAVFRAHDQQLDRIVALKVIPFVGNDPELQRRFRNEAQNAAKLDHPRIARVFDAGNYDDWHYIVFEYINGTNVRDLVDHHGALSLDDAVVFTSQVAEALDHASQRGIVHRDIKPSNVLVSDDGSVKLVDMGLARSDNLELSEDMTASGVTLGTFDYISPEQAFDPRDADIRSDLYSLGCTFYFMVTGEAPYTGGTMLQKLISHGNAPLPNPKVLRPDLPDEAIAVMHRMMAKDPQSRYQNARDLLADLSELAYRFQLKRAQSNAVVTLPSGNEGLQRLQLHLPWMIVALLILMIGGYLELQSTATRDAFVINRPASMNRTGSTRPSSLSSSGEPAVSERATTGAASNSDNTPGLATGTFSESNPPAGRSETPGLGNSTSPAERGGRDTIEPSTSDPDMNLDDVSEAAARPPSFTARLPIPETLGSGDEPPLTSIDDSSAVAADAAADMEPDSTASGLSASAAGGLAAAGSVIGAGSPEMNRISEQAGTASEVSPTRPVMPAELPPPQSVRVVSPSLLALSMRVDQIDRDTDGAILVSTLAEAVDLAMRFGVGRVELATAELVTGPLAIPQDNMVFESTVGRTTIRMVSTDTLAIGRSEMLNIGNHRTQFRNLDFHWELAQEQVDGGSMFVVNDNRLTRFQNCTFTLVNKAIHDGVSFFQVITDPKALPDSETLPGRVLNPNENALPLVAIQLDNAVVRGEATLIQMDYAAALQLVWKNGLLAISGRMIDTSGALRRPTVVASPIQLSLRDVTAEIPRGMLRMRLGPDGIFPVPIEREANQCVFLVEEGQPHVEIIGVETLATERPYLKLRGEDNAYVGAPTLSDPVLYVSDLAGNSSVYMMEELAAQSLPWIDERRPRWSVRWSSARSRSQTYHRLTPTNYRQDGAIYFGFQEPDLPELP</sequence>
<evidence type="ECO:0000256" key="2">
    <source>
        <dbReference type="ARBA" id="ARBA00022527"/>
    </source>
</evidence>
<feature type="domain" description="Protein kinase" evidence="9">
    <location>
        <begin position="138"/>
        <end position="400"/>
    </location>
</feature>
<feature type="region of interest" description="Disordered" evidence="8">
    <location>
        <begin position="38"/>
        <end position="61"/>
    </location>
</feature>
<accession>A0A5B9MFR8</accession>
<evidence type="ECO:0000256" key="3">
    <source>
        <dbReference type="ARBA" id="ARBA00022679"/>
    </source>
</evidence>
<dbReference type="RefSeq" id="WP_147869046.1">
    <property type="nucleotide sequence ID" value="NZ_CP036264.1"/>
</dbReference>
<evidence type="ECO:0000256" key="5">
    <source>
        <dbReference type="ARBA" id="ARBA00022777"/>
    </source>
</evidence>
<feature type="compositionally biased region" description="Low complexity" evidence="8">
    <location>
        <begin position="468"/>
        <end position="487"/>
    </location>
</feature>
<dbReference type="PROSITE" id="PS50011">
    <property type="entry name" value="PROTEIN_KINASE_DOM"/>
    <property type="match status" value="1"/>
</dbReference>
<feature type="region of interest" description="Disordered" evidence="8">
    <location>
        <begin position="465"/>
        <end position="607"/>
    </location>
</feature>
<keyword evidence="5 10" id="KW-0418">Kinase</keyword>
<dbReference type="FunFam" id="1.10.510.10:FF:000021">
    <property type="entry name" value="Serine/threonine protein kinase"/>
    <property type="match status" value="1"/>
</dbReference>
<dbReference type="Gene3D" id="3.30.200.20">
    <property type="entry name" value="Phosphorylase Kinase, domain 1"/>
    <property type="match status" value="1"/>
</dbReference>